<name>A0A914QVX7_9BILA</name>
<sequence>MSTCLKNKQKYLNLVGFGQHHDDETRFKSINLGQQSNCRELVALNINGNSKHGQKVGGFCQTDMEMKDKSWNRKFSKDSKMPNFSVVENDGDKLLKTENEWKSSKAKNNNGSILSLHISAFENSVEAEIGQNYENDAKKLKQQTIAKTFKFDLMNSFEFPRQQENEEVKTPEVAEYHASQQLDDDFKLVNTKKPKLENDFKSQKRP</sequence>
<evidence type="ECO:0000313" key="2">
    <source>
        <dbReference type="WBParaSite" id="PDA_v2.g8395.t1"/>
    </source>
</evidence>
<dbReference type="Proteomes" id="UP000887578">
    <property type="component" value="Unplaced"/>
</dbReference>
<proteinExistence type="predicted"/>
<evidence type="ECO:0000313" key="1">
    <source>
        <dbReference type="Proteomes" id="UP000887578"/>
    </source>
</evidence>
<keyword evidence="1" id="KW-1185">Reference proteome</keyword>
<organism evidence="1 2">
    <name type="scientific">Panagrolaimus davidi</name>
    <dbReference type="NCBI Taxonomy" id="227884"/>
    <lineage>
        <taxon>Eukaryota</taxon>
        <taxon>Metazoa</taxon>
        <taxon>Ecdysozoa</taxon>
        <taxon>Nematoda</taxon>
        <taxon>Chromadorea</taxon>
        <taxon>Rhabditida</taxon>
        <taxon>Tylenchina</taxon>
        <taxon>Panagrolaimomorpha</taxon>
        <taxon>Panagrolaimoidea</taxon>
        <taxon>Panagrolaimidae</taxon>
        <taxon>Panagrolaimus</taxon>
    </lineage>
</organism>
<protein>
    <submittedName>
        <fullName evidence="2">Uncharacterized protein</fullName>
    </submittedName>
</protein>
<reference evidence="2" key="1">
    <citation type="submission" date="2022-11" db="UniProtKB">
        <authorList>
            <consortium name="WormBaseParasite"/>
        </authorList>
    </citation>
    <scope>IDENTIFICATION</scope>
</reference>
<dbReference type="WBParaSite" id="PDA_v2.g8395.t1">
    <property type="protein sequence ID" value="PDA_v2.g8395.t1"/>
    <property type="gene ID" value="PDA_v2.g8395"/>
</dbReference>
<accession>A0A914QVX7</accession>
<dbReference type="AlphaFoldDB" id="A0A914QVX7"/>